<dbReference type="Pfam" id="PF07681">
    <property type="entry name" value="DoxX"/>
    <property type="match status" value="1"/>
</dbReference>
<comment type="similarity">
    <text evidence="2">Belongs to the DoxX family.</text>
</comment>
<dbReference type="PANTHER" id="PTHR33452">
    <property type="entry name" value="OXIDOREDUCTASE CATD-RELATED"/>
    <property type="match status" value="1"/>
</dbReference>
<evidence type="ECO:0008006" key="10">
    <source>
        <dbReference type="Google" id="ProtNLM"/>
    </source>
</evidence>
<evidence type="ECO:0000256" key="4">
    <source>
        <dbReference type="ARBA" id="ARBA00022692"/>
    </source>
</evidence>
<keyword evidence="6 7" id="KW-0472">Membrane</keyword>
<evidence type="ECO:0000256" key="5">
    <source>
        <dbReference type="ARBA" id="ARBA00022989"/>
    </source>
</evidence>
<reference evidence="8" key="2">
    <citation type="submission" date="2020-09" db="EMBL/GenBank/DDBJ databases">
        <authorList>
            <person name="Sun Q."/>
            <person name="Zhou Y."/>
        </authorList>
    </citation>
    <scope>NUCLEOTIDE SEQUENCE</scope>
    <source>
        <strain evidence="8">CGMCC 4.7278</strain>
    </source>
</reference>
<dbReference type="EMBL" id="BMMW01000004">
    <property type="protein sequence ID" value="GGK65235.1"/>
    <property type="molecule type" value="Genomic_DNA"/>
</dbReference>
<organism evidence="8 9">
    <name type="scientific">Nocardia camponoti</name>
    <dbReference type="NCBI Taxonomy" id="1616106"/>
    <lineage>
        <taxon>Bacteria</taxon>
        <taxon>Bacillati</taxon>
        <taxon>Actinomycetota</taxon>
        <taxon>Actinomycetes</taxon>
        <taxon>Mycobacteriales</taxon>
        <taxon>Nocardiaceae</taxon>
        <taxon>Nocardia</taxon>
    </lineage>
</organism>
<dbReference type="Proteomes" id="UP000612956">
    <property type="component" value="Unassembled WGS sequence"/>
</dbReference>
<protein>
    <recommendedName>
        <fullName evidence="10">DoxX family membrane protein</fullName>
    </recommendedName>
</protein>
<proteinExistence type="inferred from homology"/>
<dbReference type="InterPro" id="IPR051907">
    <property type="entry name" value="DoxX-like_oxidoreductase"/>
</dbReference>
<feature type="transmembrane region" description="Helical" evidence="7">
    <location>
        <begin position="61"/>
        <end position="80"/>
    </location>
</feature>
<comment type="caution">
    <text evidence="8">The sequence shown here is derived from an EMBL/GenBank/DDBJ whole genome shotgun (WGS) entry which is preliminary data.</text>
</comment>
<keyword evidence="3" id="KW-1003">Cell membrane</keyword>
<evidence type="ECO:0000256" key="1">
    <source>
        <dbReference type="ARBA" id="ARBA00004651"/>
    </source>
</evidence>
<comment type="subcellular location">
    <subcellularLocation>
        <location evidence="1">Cell membrane</location>
        <topology evidence="1">Multi-pass membrane protein</topology>
    </subcellularLocation>
</comment>
<keyword evidence="9" id="KW-1185">Reference proteome</keyword>
<evidence type="ECO:0000256" key="6">
    <source>
        <dbReference type="ARBA" id="ARBA00023136"/>
    </source>
</evidence>
<keyword evidence="4 7" id="KW-0812">Transmembrane</keyword>
<accession>A0A917QRA7</accession>
<dbReference type="AlphaFoldDB" id="A0A917QRA7"/>
<feature type="transmembrane region" description="Helical" evidence="7">
    <location>
        <begin position="86"/>
        <end position="103"/>
    </location>
</feature>
<evidence type="ECO:0000256" key="7">
    <source>
        <dbReference type="SAM" id="Phobius"/>
    </source>
</evidence>
<dbReference type="InterPro" id="IPR032808">
    <property type="entry name" value="DoxX"/>
</dbReference>
<keyword evidence="5 7" id="KW-1133">Transmembrane helix</keyword>
<name>A0A917QRA7_9NOCA</name>
<dbReference type="GO" id="GO:0005886">
    <property type="term" value="C:plasma membrane"/>
    <property type="evidence" value="ECO:0007669"/>
    <property type="project" value="UniProtKB-SubCell"/>
</dbReference>
<feature type="transmembrane region" description="Helical" evidence="7">
    <location>
        <begin position="20"/>
        <end position="40"/>
    </location>
</feature>
<gene>
    <name evidence="8" type="ORF">GCM10011591_41860</name>
</gene>
<evidence type="ECO:0000313" key="8">
    <source>
        <dbReference type="EMBL" id="GGK65235.1"/>
    </source>
</evidence>
<sequence>MSANPQVGDSGPYTFRMATLAENLLLLLVRVIVGVAFIAGSRTALKDVPAFAQRNNVPMPIAWFTGIAELLGAIGILLGLWVFLPALGLMALMLGAGSMKVFVWKTGYWANKNGWEYDLMLFTFCAVLVKWGAGDFSIDGIIDAVRD</sequence>
<evidence type="ECO:0000256" key="2">
    <source>
        <dbReference type="ARBA" id="ARBA00006679"/>
    </source>
</evidence>
<evidence type="ECO:0000256" key="3">
    <source>
        <dbReference type="ARBA" id="ARBA00022475"/>
    </source>
</evidence>
<reference evidence="8" key="1">
    <citation type="journal article" date="2014" name="Int. J. Syst. Evol. Microbiol.">
        <title>Complete genome sequence of Corynebacterium casei LMG S-19264T (=DSM 44701T), isolated from a smear-ripened cheese.</title>
        <authorList>
            <consortium name="US DOE Joint Genome Institute (JGI-PGF)"/>
            <person name="Walter F."/>
            <person name="Albersmeier A."/>
            <person name="Kalinowski J."/>
            <person name="Ruckert C."/>
        </authorList>
    </citation>
    <scope>NUCLEOTIDE SEQUENCE</scope>
    <source>
        <strain evidence="8">CGMCC 4.7278</strain>
    </source>
</reference>
<evidence type="ECO:0000313" key="9">
    <source>
        <dbReference type="Proteomes" id="UP000612956"/>
    </source>
</evidence>
<dbReference type="PANTHER" id="PTHR33452:SF1">
    <property type="entry name" value="INNER MEMBRANE PROTEIN YPHA-RELATED"/>
    <property type="match status" value="1"/>
</dbReference>